<proteinExistence type="inferred from homology"/>
<keyword evidence="7" id="KW-0961">Cell wall biogenesis/degradation</keyword>
<reference evidence="10" key="1">
    <citation type="journal article" date="2019" name="Gigascience">
        <title>De novo genome assembly of the endangered Acer yangbiense, a plant species with extremely small populations endemic to Yunnan Province, China.</title>
        <authorList>
            <person name="Yang J."/>
            <person name="Wariss H.M."/>
            <person name="Tao L."/>
            <person name="Zhang R."/>
            <person name="Yun Q."/>
            <person name="Hollingsworth P."/>
            <person name="Dao Z."/>
            <person name="Luo G."/>
            <person name="Guo H."/>
            <person name="Ma Y."/>
            <person name="Sun W."/>
        </authorList>
    </citation>
    <scope>NUCLEOTIDE SEQUENCE [LARGE SCALE GENOMIC DNA]</scope>
    <source>
        <strain evidence="10">cv. Malutang</strain>
    </source>
</reference>
<keyword evidence="3" id="KW-0328">Glycosyltransferase</keyword>
<keyword evidence="8" id="KW-0812">Transmembrane</keyword>
<evidence type="ECO:0000256" key="7">
    <source>
        <dbReference type="ARBA" id="ARBA00023316"/>
    </source>
</evidence>
<comment type="subcellular location">
    <subcellularLocation>
        <location evidence="1">Golgi apparatus</location>
    </subcellularLocation>
</comment>
<keyword evidence="8" id="KW-1133">Transmembrane helix</keyword>
<protein>
    <recommendedName>
        <fullName evidence="11">Fucosyltransferase</fullName>
    </recommendedName>
</protein>
<comment type="similarity">
    <text evidence="2">Belongs to the glycosyltransferase 37 family.</text>
</comment>
<keyword evidence="5" id="KW-0333">Golgi apparatus</keyword>
<dbReference type="GO" id="GO:0016020">
    <property type="term" value="C:membrane"/>
    <property type="evidence" value="ECO:0007669"/>
    <property type="project" value="InterPro"/>
</dbReference>
<dbReference type="GO" id="GO:0009969">
    <property type="term" value="P:xyloglucan biosynthetic process"/>
    <property type="evidence" value="ECO:0007669"/>
    <property type="project" value="TreeGrafter"/>
</dbReference>
<dbReference type="InterPro" id="IPR004938">
    <property type="entry name" value="XG_FTase"/>
</dbReference>
<dbReference type="AlphaFoldDB" id="A0A5C7GX82"/>
<evidence type="ECO:0000313" key="10">
    <source>
        <dbReference type="Proteomes" id="UP000323000"/>
    </source>
</evidence>
<accession>A0A5C7GX82</accession>
<gene>
    <name evidence="9" type="ORF">EZV62_025066</name>
</gene>
<comment type="caution">
    <text evidence="9">The sequence shown here is derived from an EMBL/GenBank/DDBJ whole genome shotgun (WGS) entry which is preliminary data.</text>
</comment>
<evidence type="ECO:0000256" key="6">
    <source>
        <dbReference type="ARBA" id="ARBA00023180"/>
    </source>
</evidence>
<dbReference type="GO" id="GO:0008107">
    <property type="term" value="F:galactoside 2-alpha-L-fucosyltransferase activity"/>
    <property type="evidence" value="ECO:0007669"/>
    <property type="project" value="InterPro"/>
</dbReference>
<keyword evidence="6" id="KW-0325">Glycoprotein</keyword>
<feature type="transmembrane region" description="Helical" evidence="8">
    <location>
        <begin position="27"/>
        <end position="47"/>
    </location>
</feature>
<evidence type="ECO:0000256" key="2">
    <source>
        <dbReference type="ARBA" id="ARBA00010481"/>
    </source>
</evidence>
<evidence type="ECO:0000256" key="4">
    <source>
        <dbReference type="ARBA" id="ARBA00022679"/>
    </source>
</evidence>
<dbReference type="FunFam" id="3.40.50.11340:FF:000005">
    <property type="entry name" value="Galactoside 2-alpha-L-fucosyltransferase"/>
    <property type="match status" value="2"/>
</dbReference>
<keyword evidence="4" id="KW-0808">Transferase</keyword>
<evidence type="ECO:0000256" key="1">
    <source>
        <dbReference type="ARBA" id="ARBA00004555"/>
    </source>
</evidence>
<dbReference type="OrthoDB" id="428346at2759"/>
<evidence type="ECO:0008006" key="11">
    <source>
        <dbReference type="Google" id="ProtNLM"/>
    </source>
</evidence>
<dbReference type="GO" id="GO:0005794">
    <property type="term" value="C:Golgi apparatus"/>
    <property type="evidence" value="ECO:0007669"/>
    <property type="project" value="UniProtKB-SubCell"/>
</dbReference>
<sequence>MELNMNGFSWKNCFGSRRRGNKFGKKTFSKVGICLIFFSVVFVVFIFQDTALDSITRFATTSFFATGSGEDFCLSRNQSVLYRKSSPHKPSWFLVSKLRSYEELHKRCGPHTDSYKRSIKQLKSGQIDHNSSDCKYVVWVGLAGLGNRMLSITSAFLYALLTDRVLLINQEYDMAGLFCEPFPNSSWILPEDFPLKNKLRKFKQNYDHSYGKMLKDNEINYSMKDQAYLYLYLSHDYDRHDQLFFCDQDQALLSKVPWLIMKSNVYFLPPLFLMSSFDRELNRLFPDKETVFHHLGRYLFHPSDRVWGLITQYYQDHLAEAEKRIGIQIRIFHTKTSPFGYVMDQILSCIRNEKLLPEIDTEKSIAFPSKNQTNKVVLVTSLFRGYFEKLKKMYGENPTKTGEVVAVYQPSHEGRQRSWWNSHNVQAWAEIYLLSLSDELVTSAWSTFGYVAQGLRGTRPLILYKIDGTIPDPPCGRGVSMEPCYHAPPIFDCKAKTNVDIANLVPHGKKYKIKFQFGSGACYIQIPKPTILTNMKGFSGNCFGLRRRRNGFSMKTTFSKVGACLIVFTVVVIFICQDTALDSIARFAATMSSATGSEEETCLSRNQSILYRKVSPHKSSSYLIAKLQSYEELHNRCGPHTNSYKRSIKQMKSGHIDHNSTDCKYVVWVGLAGLGNRMLSITSAFLYALLTNRVLLINQEHDMVGLFCEPFPNTSWILPEDIPFRNEVRRFRQKYGHSYGKMLKSNTINYSTKLLPPYLYLHLSNDYDHHDKLFFCDQDQALLSKVPWLIMKSNVYFLPSLFLMSSFDQELNKLFPDKETVFHHLGRYLFHPSDRVWGLITKYYQDYLANAEKRIGIQIRIFDAKTSPFGSVMDQILACIQKEKLLPEVGTGKSIASPSKNQTSKVVLVTSLFRGYFDKLKKMYGEHPTKTGEVVAVYQPSYVGRQRSYWNSHNMQAWAEIYLLSLSDELVTSAWSTFGYVAQGLRGMRPLILYKIDGTIPDPPCSRGVSMEPCYHAPPIFDCKAKTTVDTATFVPHVRHCEDIRWGIKLFNTS</sequence>
<dbReference type="GO" id="GO:0042546">
    <property type="term" value="P:cell wall biogenesis"/>
    <property type="evidence" value="ECO:0007669"/>
    <property type="project" value="InterPro"/>
</dbReference>
<dbReference type="PANTHER" id="PTHR31889">
    <property type="entry name" value="FUCOSYLTRANSFERASE 2-RELATED"/>
    <property type="match status" value="1"/>
</dbReference>
<name>A0A5C7GX82_9ROSI</name>
<evidence type="ECO:0000256" key="3">
    <source>
        <dbReference type="ARBA" id="ARBA00022676"/>
    </source>
</evidence>
<dbReference type="PANTHER" id="PTHR31889:SF74">
    <property type="entry name" value="GALACTOSIDE 2-ALPHA-L-FUCOSYLTRANSFERASE"/>
    <property type="match status" value="1"/>
</dbReference>
<keyword evidence="10" id="KW-1185">Reference proteome</keyword>
<dbReference type="EMBL" id="VAHF01000012">
    <property type="protein sequence ID" value="TXG49191.1"/>
    <property type="molecule type" value="Genomic_DNA"/>
</dbReference>
<dbReference type="Gene3D" id="3.40.50.11340">
    <property type="match status" value="2"/>
</dbReference>
<evidence type="ECO:0000256" key="8">
    <source>
        <dbReference type="SAM" id="Phobius"/>
    </source>
</evidence>
<evidence type="ECO:0000313" key="9">
    <source>
        <dbReference type="EMBL" id="TXG49191.1"/>
    </source>
</evidence>
<dbReference type="Pfam" id="PF03254">
    <property type="entry name" value="XG_FTase"/>
    <property type="match status" value="2"/>
</dbReference>
<keyword evidence="8" id="KW-0472">Membrane</keyword>
<organism evidence="9 10">
    <name type="scientific">Acer yangbiense</name>
    <dbReference type="NCBI Taxonomy" id="1000413"/>
    <lineage>
        <taxon>Eukaryota</taxon>
        <taxon>Viridiplantae</taxon>
        <taxon>Streptophyta</taxon>
        <taxon>Embryophyta</taxon>
        <taxon>Tracheophyta</taxon>
        <taxon>Spermatophyta</taxon>
        <taxon>Magnoliopsida</taxon>
        <taxon>eudicotyledons</taxon>
        <taxon>Gunneridae</taxon>
        <taxon>Pentapetalae</taxon>
        <taxon>rosids</taxon>
        <taxon>malvids</taxon>
        <taxon>Sapindales</taxon>
        <taxon>Sapindaceae</taxon>
        <taxon>Hippocastanoideae</taxon>
        <taxon>Acereae</taxon>
        <taxon>Acer</taxon>
    </lineage>
</organism>
<dbReference type="GO" id="GO:0071555">
    <property type="term" value="P:cell wall organization"/>
    <property type="evidence" value="ECO:0007669"/>
    <property type="project" value="UniProtKB-KW"/>
</dbReference>
<evidence type="ECO:0000256" key="5">
    <source>
        <dbReference type="ARBA" id="ARBA00023034"/>
    </source>
</evidence>
<dbReference type="Proteomes" id="UP000323000">
    <property type="component" value="Chromosome 12"/>
</dbReference>